<dbReference type="InterPro" id="IPR001387">
    <property type="entry name" value="Cro/C1-type_HTH"/>
</dbReference>
<dbReference type="Pfam" id="PF01381">
    <property type="entry name" value="HTH_3"/>
    <property type="match status" value="1"/>
</dbReference>
<dbReference type="SUPFAM" id="SSF47413">
    <property type="entry name" value="lambda repressor-like DNA-binding domains"/>
    <property type="match status" value="1"/>
</dbReference>
<sequence>MVVNFYKKLGMRIRALREQAGYSQEKLADLLKISRVSLSQIETGDRRINAEEVAKLSKIFNVASDILLDLKKDIKVVLEKKTKPTKTKSEIRINIPQKNLEKFKEVLLYILNKVGSKPNIGESVLYKLLYFIDFNYYEKYEEQLIGATYIKNNYGPTPKEFIKIIEEMETQKEIVKVEGKYFQYPQRKYLPLRTPDLSRLKANELRIIDDVLEKVSNMNAARISEYSHNDVPWLTTDDGEIIDYESVFYRTSEYSMRSYSEEDI</sequence>
<keyword evidence="1" id="KW-0238">DNA-binding</keyword>
<dbReference type="InterPro" id="IPR025272">
    <property type="entry name" value="SocA_Panacea"/>
</dbReference>
<evidence type="ECO:0000313" key="4">
    <source>
        <dbReference type="Proteomes" id="UP000094056"/>
    </source>
</evidence>
<dbReference type="AlphaFoldDB" id="A0A1E3X9Y5"/>
<dbReference type="Proteomes" id="UP000094056">
    <property type="component" value="Unassembled WGS sequence"/>
</dbReference>
<protein>
    <submittedName>
        <fullName evidence="3">Helix-turn-helix protein</fullName>
    </submittedName>
</protein>
<feature type="domain" description="HTH cro/C1-type" evidence="2">
    <location>
        <begin position="13"/>
        <end position="67"/>
    </location>
</feature>
<dbReference type="EMBL" id="MAYW01000063">
    <property type="protein sequence ID" value="ODS32422.1"/>
    <property type="molecule type" value="Genomic_DNA"/>
</dbReference>
<dbReference type="PATRIC" id="fig|1872076.5.peg.2885"/>
<comment type="caution">
    <text evidence="3">The sequence shown here is derived from an EMBL/GenBank/DDBJ whole genome shotgun (WGS) entry which is preliminary data.</text>
</comment>
<dbReference type="GO" id="GO:0003677">
    <property type="term" value="F:DNA binding"/>
    <property type="evidence" value="ECO:0007669"/>
    <property type="project" value="UniProtKB-KW"/>
</dbReference>
<dbReference type="Gene3D" id="1.10.260.40">
    <property type="entry name" value="lambda repressor-like DNA-binding domains"/>
    <property type="match status" value="1"/>
</dbReference>
<dbReference type="PANTHER" id="PTHR46558:SF11">
    <property type="entry name" value="HTH-TYPE TRANSCRIPTIONAL REGULATOR XRE"/>
    <property type="match status" value="1"/>
</dbReference>
<dbReference type="CDD" id="cd00093">
    <property type="entry name" value="HTH_XRE"/>
    <property type="match status" value="1"/>
</dbReference>
<organism evidence="3 4">
    <name type="scientific">Candidatus Scalindua rubra</name>
    <dbReference type="NCBI Taxonomy" id="1872076"/>
    <lineage>
        <taxon>Bacteria</taxon>
        <taxon>Pseudomonadati</taxon>
        <taxon>Planctomycetota</taxon>
        <taxon>Candidatus Brocadiia</taxon>
        <taxon>Candidatus Brocadiales</taxon>
        <taxon>Candidatus Scalinduaceae</taxon>
        <taxon>Candidatus Scalindua</taxon>
    </lineage>
</organism>
<accession>A0A1E3X9Y5</accession>
<evidence type="ECO:0000256" key="1">
    <source>
        <dbReference type="ARBA" id="ARBA00023125"/>
    </source>
</evidence>
<dbReference type="InterPro" id="IPR010982">
    <property type="entry name" value="Lambda_DNA-bd_dom_sf"/>
</dbReference>
<dbReference type="Pfam" id="PF13274">
    <property type="entry name" value="SocA_Panacea"/>
    <property type="match status" value="1"/>
</dbReference>
<gene>
    <name evidence="3" type="ORF">SCARUB_02449</name>
</gene>
<dbReference type="PANTHER" id="PTHR46558">
    <property type="entry name" value="TRACRIPTIONAL REGULATORY PROTEIN-RELATED-RELATED"/>
    <property type="match status" value="1"/>
</dbReference>
<evidence type="ECO:0000259" key="2">
    <source>
        <dbReference type="PROSITE" id="PS50943"/>
    </source>
</evidence>
<dbReference type="SMART" id="SM00530">
    <property type="entry name" value="HTH_XRE"/>
    <property type="match status" value="1"/>
</dbReference>
<reference evidence="3 4" key="1">
    <citation type="submission" date="2016-07" db="EMBL/GenBank/DDBJ databases">
        <title>Draft genome of Scalindua rubra, obtained from a brine-seawater interface in the Red Sea, sheds light on salt adaptation in anammox bacteria.</title>
        <authorList>
            <person name="Speth D.R."/>
            <person name="Lagkouvardos I."/>
            <person name="Wang Y."/>
            <person name="Qian P.-Y."/>
            <person name="Dutilh B.E."/>
            <person name="Jetten M.S."/>
        </authorList>
    </citation>
    <scope>NUCLEOTIDE SEQUENCE [LARGE SCALE GENOMIC DNA]</scope>
    <source>
        <strain evidence="3">BSI-1</strain>
    </source>
</reference>
<name>A0A1E3X9Y5_9BACT</name>
<dbReference type="PROSITE" id="PS50943">
    <property type="entry name" value="HTH_CROC1"/>
    <property type="match status" value="1"/>
</dbReference>
<proteinExistence type="predicted"/>
<evidence type="ECO:0000313" key="3">
    <source>
        <dbReference type="EMBL" id="ODS32422.1"/>
    </source>
</evidence>